<dbReference type="PANTHER" id="PTHR10815">
    <property type="entry name" value="METHYLATED-DNA--PROTEIN-CYSTEINE METHYLTRANSFERASE"/>
    <property type="match status" value="1"/>
</dbReference>
<feature type="domain" description="Methylated-DNA-[protein]-cysteine S-methyltransferase DNA binding" evidence="10">
    <location>
        <begin position="81"/>
        <end position="165"/>
    </location>
</feature>
<protein>
    <recommendedName>
        <fullName evidence="9">Methylated-DNA--protein-cysteine methyltransferase</fullName>
        <ecNumber evidence="9">2.1.1.63</ecNumber>
    </recommendedName>
    <alternativeName>
        <fullName evidence="9">6-O-methylguanine-DNA methyltransferase</fullName>
        <shortName evidence="9">MGMT</shortName>
    </alternativeName>
    <alternativeName>
        <fullName evidence="9">O-6-methylguanine-DNA-alkyltransferase</fullName>
    </alternativeName>
</protein>
<comment type="subcellular location">
    <subcellularLocation>
        <location evidence="9">Cytoplasm</location>
    </subcellularLocation>
</comment>
<dbReference type="GO" id="GO:0005737">
    <property type="term" value="C:cytoplasm"/>
    <property type="evidence" value="ECO:0007669"/>
    <property type="project" value="UniProtKB-SubCell"/>
</dbReference>
<dbReference type="Gene3D" id="1.10.10.10">
    <property type="entry name" value="Winged helix-like DNA-binding domain superfamily/Winged helix DNA-binding domain"/>
    <property type="match status" value="1"/>
</dbReference>
<feature type="active site" description="Nucleophile; methyl group acceptor" evidence="9">
    <location>
        <position position="137"/>
    </location>
</feature>
<comment type="similarity">
    <text evidence="2 9">Belongs to the MGMT family.</text>
</comment>
<keyword evidence="5 9" id="KW-0808">Transferase</keyword>
<accession>A0A1M6XIE3</accession>
<dbReference type="EC" id="2.1.1.63" evidence="9"/>
<name>A0A1M6XIE3_SELRU</name>
<dbReference type="SUPFAM" id="SSF53155">
    <property type="entry name" value="Methylated DNA-protein cysteine methyltransferase domain"/>
    <property type="match status" value="1"/>
</dbReference>
<dbReference type="GO" id="GO:0006307">
    <property type="term" value="P:DNA alkylation repair"/>
    <property type="evidence" value="ECO:0007669"/>
    <property type="project" value="UniProtKB-UniRule"/>
</dbReference>
<dbReference type="Pfam" id="PF02870">
    <property type="entry name" value="Methyltransf_1N"/>
    <property type="match status" value="1"/>
</dbReference>
<evidence type="ECO:0000256" key="2">
    <source>
        <dbReference type="ARBA" id="ARBA00008711"/>
    </source>
</evidence>
<evidence type="ECO:0000256" key="3">
    <source>
        <dbReference type="ARBA" id="ARBA00022490"/>
    </source>
</evidence>
<dbReference type="PROSITE" id="PS00374">
    <property type="entry name" value="MGMT"/>
    <property type="match status" value="1"/>
</dbReference>
<feature type="domain" description="Methylguanine DNA methyltransferase ribonuclease-like" evidence="11">
    <location>
        <begin position="7"/>
        <end position="77"/>
    </location>
</feature>
<comment type="catalytic activity">
    <reaction evidence="8 9">
        <text>a 6-O-methyl-2'-deoxyguanosine in DNA + L-cysteinyl-[protein] = S-methyl-L-cysteinyl-[protein] + a 2'-deoxyguanosine in DNA</text>
        <dbReference type="Rhea" id="RHEA:24000"/>
        <dbReference type="Rhea" id="RHEA-COMP:10131"/>
        <dbReference type="Rhea" id="RHEA-COMP:10132"/>
        <dbReference type="Rhea" id="RHEA-COMP:11367"/>
        <dbReference type="Rhea" id="RHEA-COMP:11368"/>
        <dbReference type="ChEBI" id="CHEBI:29950"/>
        <dbReference type="ChEBI" id="CHEBI:82612"/>
        <dbReference type="ChEBI" id="CHEBI:85445"/>
        <dbReference type="ChEBI" id="CHEBI:85448"/>
        <dbReference type="EC" id="2.1.1.63"/>
    </reaction>
</comment>
<evidence type="ECO:0000256" key="6">
    <source>
        <dbReference type="ARBA" id="ARBA00022763"/>
    </source>
</evidence>
<evidence type="ECO:0000256" key="9">
    <source>
        <dbReference type="HAMAP-Rule" id="MF_00772"/>
    </source>
</evidence>
<dbReference type="InterPro" id="IPR023546">
    <property type="entry name" value="MGMT"/>
</dbReference>
<evidence type="ECO:0000256" key="8">
    <source>
        <dbReference type="ARBA" id="ARBA00049348"/>
    </source>
</evidence>
<dbReference type="InterPro" id="IPR036217">
    <property type="entry name" value="MethylDNA_cys_MeTrfase_DNAb"/>
</dbReference>
<evidence type="ECO:0000313" key="12">
    <source>
        <dbReference type="EMBL" id="SHL05668.1"/>
    </source>
</evidence>
<organism evidence="12 13">
    <name type="scientific">Selenomonas ruminantium</name>
    <dbReference type="NCBI Taxonomy" id="971"/>
    <lineage>
        <taxon>Bacteria</taxon>
        <taxon>Bacillati</taxon>
        <taxon>Bacillota</taxon>
        <taxon>Negativicutes</taxon>
        <taxon>Selenomonadales</taxon>
        <taxon>Selenomonadaceae</taxon>
        <taxon>Selenomonas</taxon>
    </lineage>
</organism>
<dbReference type="InterPro" id="IPR001497">
    <property type="entry name" value="MethylDNA_cys_MeTrfase_AS"/>
</dbReference>
<proteinExistence type="inferred from homology"/>
<dbReference type="FunFam" id="1.10.10.10:FF:000214">
    <property type="entry name" value="Methylated-DNA--protein-cysteine methyltransferase"/>
    <property type="match status" value="1"/>
</dbReference>
<evidence type="ECO:0000259" key="11">
    <source>
        <dbReference type="Pfam" id="PF02870"/>
    </source>
</evidence>
<dbReference type="AlphaFoldDB" id="A0A1M6XIE3"/>
<evidence type="ECO:0000259" key="10">
    <source>
        <dbReference type="Pfam" id="PF01035"/>
    </source>
</evidence>
<comment type="catalytic activity">
    <reaction evidence="1 9">
        <text>a 4-O-methyl-thymidine in DNA + L-cysteinyl-[protein] = a thymidine in DNA + S-methyl-L-cysteinyl-[protein]</text>
        <dbReference type="Rhea" id="RHEA:53428"/>
        <dbReference type="Rhea" id="RHEA-COMP:10131"/>
        <dbReference type="Rhea" id="RHEA-COMP:10132"/>
        <dbReference type="Rhea" id="RHEA-COMP:13555"/>
        <dbReference type="Rhea" id="RHEA-COMP:13556"/>
        <dbReference type="ChEBI" id="CHEBI:29950"/>
        <dbReference type="ChEBI" id="CHEBI:82612"/>
        <dbReference type="ChEBI" id="CHEBI:137386"/>
        <dbReference type="ChEBI" id="CHEBI:137387"/>
        <dbReference type="EC" id="2.1.1.63"/>
    </reaction>
</comment>
<dbReference type="HAMAP" id="MF_00772">
    <property type="entry name" value="OGT"/>
    <property type="match status" value="1"/>
</dbReference>
<comment type="miscellaneous">
    <text evidence="9">This enzyme catalyzes only one turnover and therefore is not strictly catalytic. According to one definition, an enzyme is a biocatalyst that acts repeatedly and over many reaction cycles.</text>
</comment>
<evidence type="ECO:0000256" key="5">
    <source>
        <dbReference type="ARBA" id="ARBA00022679"/>
    </source>
</evidence>
<dbReference type="InterPro" id="IPR036388">
    <property type="entry name" value="WH-like_DNA-bd_sf"/>
</dbReference>
<keyword evidence="4 9" id="KW-0489">Methyltransferase</keyword>
<sequence length="168" mass="18522">MEELTYHYHYDSPLGTLLMVSDGKALTELDFMDYPYGGDKADMQNVAPCLPVFADTCRWLDLYFAGRVPDFTPPLSLNGTAFQNAVWDILRMIPYGQTTTYGEIAGQIAKLQGVAKMSAQAVGGALGYNPIAIIVPCHRVIGKDGRLTGYTGGLQRKEWLLRHEGFLA</sequence>
<evidence type="ECO:0000256" key="1">
    <source>
        <dbReference type="ARBA" id="ARBA00001286"/>
    </source>
</evidence>
<dbReference type="InterPro" id="IPR036631">
    <property type="entry name" value="MGMT_N_sf"/>
</dbReference>
<keyword evidence="7 9" id="KW-0234">DNA repair</keyword>
<dbReference type="InterPro" id="IPR014048">
    <property type="entry name" value="MethylDNA_cys_MeTrfase_DNA-bd"/>
</dbReference>
<gene>
    <name evidence="12" type="ORF">SAMN05216582_13719</name>
</gene>
<dbReference type="SUPFAM" id="SSF46767">
    <property type="entry name" value="Methylated DNA-protein cysteine methyltransferase, C-terminal domain"/>
    <property type="match status" value="1"/>
</dbReference>
<dbReference type="Gene3D" id="3.30.160.70">
    <property type="entry name" value="Methylated DNA-protein cysteine methyltransferase domain"/>
    <property type="match status" value="1"/>
</dbReference>
<evidence type="ECO:0000313" key="13">
    <source>
        <dbReference type="Proteomes" id="UP000184263"/>
    </source>
</evidence>
<dbReference type="CDD" id="cd06445">
    <property type="entry name" value="ATase"/>
    <property type="match status" value="1"/>
</dbReference>
<dbReference type="GO" id="GO:0032259">
    <property type="term" value="P:methylation"/>
    <property type="evidence" value="ECO:0007669"/>
    <property type="project" value="UniProtKB-KW"/>
</dbReference>
<dbReference type="Pfam" id="PF01035">
    <property type="entry name" value="DNA_binding_1"/>
    <property type="match status" value="1"/>
</dbReference>
<comment type="function">
    <text evidence="9">Involved in the cellular defense against the biological effects of O6-methylguanine (O6-MeG) and O4-methylthymine (O4-MeT) in DNA. Repairs the methylated nucleobase in DNA by stoichiometrically transferring the methyl group to a cysteine residue in the enzyme. This is a suicide reaction: the enzyme is irreversibly inactivated.</text>
</comment>
<dbReference type="EMBL" id="FRBC01000037">
    <property type="protein sequence ID" value="SHL05668.1"/>
    <property type="molecule type" value="Genomic_DNA"/>
</dbReference>
<dbReference type="NCBIfam" id="TIGR00589">
    <property type="entry name" value="ogt"/>
    <property type="match status" value="1"/>
</dbReference>
<dbReference type="PANTHER" id="PTHR10815:SF5">
    <property type="entry name" value="METHYLATED-DNA--PROTEIN-CYSTEINE METHYLTRANSFERASE"/>
    <property type="match status" value="1"/>
</dbReference>
<evidence type="ECO:0000256" key="4">
    <source>
        <dbReference type="ARBA" id="ARBA00022603"/>
    </source>
</evidence>
<dbReference type="InterPro" id="IPR008332">
    <property type="entry name" value="MethylG_MeTrfase_N"/>
</dbReference>
<keyword evidence="3 9" id="KW-0963">Cytoplasm</keyword>
<evidence type="ECO:0000256" key="7">
    <source>
        <dbReference type="ARBA" id="ARBA00023204"/>
    </source>
</evidence>
<dbReference type="GO" id="GO:0003908">
    <property type="term" value="F:methylated-DNA-[protein]-cysteine S-methyltransferase activity"/>
    <property type="evidence" value="ECO:0007669"/>
    <property type="project" value="UniProtKB-UniRule"/>
</dbReference>
<keyword evidence="6 9" id="KW-0227">DNA damage</keyword>
<reference evidence="12 13" key="1">
    <citation type="submission" date="2016-11" db="EMBL/GenBank/DDBJ databases">
        <authorList>
            <person name="Jaros S."/>
            <person name="Januszkiewicz K."/>
            <person name="Wedrychowicz H."/>
        </authorList>
    </citation>
    <scope>NUCLEOTIDE SEQUENCE [LARGE SCALE GENOMIC DNA]</scope>
    <source>
        <strain evidence="12 13">HD4</strain>
    </source>
</reference>
<dbReference type="Proteomes" id="UP000184263">
    <property type="component" value="Unassembled WGS sequence"/>
</dbReference>